<evidence type="ECO:0008006" key="4">
    <source>
        <dbReference type="Google" id="ProtNLM"/>
    </source>
</evidence>
<evidence type="ECO:0000256" key="1">
    <source>
        <dbReference type="SAM" id="SignalP"/>
    </source>
</evidence>
<dbReference type="PATRIC" id="fig|997887.3.peg.2198"/>
<feature type="signal peptide" evidence="1">
    <location>
        <begin position="1"/>
        <end position="18"/>
    </location>
</feature>
<dbReference type="HOGENOM" id="CLU_588826_0_0_10"/>
<dbReference type="NCBIfam" id="TIGR04183">
    <property type="entry name" value="Por_Secre_tail"/>
    <property type="match status" value="1"/>
</dbReference>
<reference evidence="2 3" key="1">
    <citation type="submission" date="2012-02" db="EMBL/GenBank/DDBJ databases">
        <title>The Genome Sequence of Bacteroides salyersiae CL02T12C01.</title>
        <authorList>
            <consortium name="The Broad Institute Genome Sequencing Platform"/>
            <person name="Earl A."/>
            <person name="Ward D."/>
            <person name="Feldgarden M."/>
            <person name="Gevers D."/>
            <person name="Zitomersky N.L."/>
            <person name="Coyne M.J."/>
            <person name="Comstock L.E."/>
            <person name="Young S.K."/>
            <person name="Zeng Q."/>
            <person name="Gargeya S."/>
            <person name="Fitzgerald M."/>
            <person name="Haas B."/>
            <person name="Abouelleil A."/>
            <person name="Alvarado L."/>
            <person name="Arachchi H.M."/>
            <person name="Berlin A."/>
            <person name="Chapman S.B."/>
            <person name="Gearin G."/>
            <person name="Goldberg J."/>
            <person name="Griggs A."/>
            <person name="Gujja S."/>
            <person name="Hansen M."/>
            <person name="Heiman D."/>
            <person name="Howarth C."/>
            <person name="Larimer J."/>
            <person name="Lui A."/>
            <person name="MacDonald P.J.P."/>
            <person name="McCowen C."/>
            <person name="Montmayeur A."/>
            <person name="Murphy C."/>
            <person name="Neiman D."/>
            <person name="Pearson M."/>
            <person name="Priest M."/>
            <person name="Roberts A."/>
            <person name="Saif S."/>
            <person name="Shea T."/>
            <person name="Sisk P."/>
            <person name="Stolte C."/>
            <person name="Sykes S."/>
            <person name="Wortman J."/>
            <person name="Nusbaum C."/>
            <person name="Birren B."/>
        </authorList>
    </citation>
    <scope>NUCLEOTIDE SEQUENCE [LARGE SCALE GENOMIC DNA]</scope>
    <source>
        <strain evidence="2 3">CL02T12C01</strain>
    </source>
</reference>
<dbReference type="InterPro" id="IPR026444">
    <property type="entry name" value="Secre_tail"/>
</dbReference>
<dbReference type="AlphaFoldDB" id="I9T691"/>
<dbReference type="Proteomes" id="UP000005150">
    <property type="component" value="Unassembled WGS sequence"/>
</dbReference>
<accession>I9T691</accession>
<sequence length="464" mass="52227">MRIKITFLLVMLVSLMQAQTTMVAFKAPESTPENAKILVGSSSWQGGWDASYGLPDHGYELTKAADDDYYRVEVPADFCNAGIRFILNGDPENIAQWLKDDGINYDTDSWGNEDYKVEENGNIVYYFNQFVAWKKEVIVKSNEIVFHAPESTPADAVICVGSTLFNWDYGFDNLTNVIEMEKGDDGLYRAEVETDFVVGKGLRFVLMGDNGEVDNVAVWRTERNTYDIDSWDHDKHIIVEDYKIIYDVVKFYDWRKNVENTSVSILFHAPESTPANGIVYVGSRMFNDDFGFTGTIEALEMEKGADGIYKVTTTMPFVNQPLRFVLVDEDNLSFDNIALYLKAKPEDNPDAEDEYDRDSWDHVVTVGDDDAHVVEISKFVKWTVNSSVGLYTAPDAGEAIIFAGDKSITIESGELSEVTVYDLLGNVCLKKNVQKEIIPFQGKGVYIVQLLNNSGKVTKKVVLK</sequence>
<evidence type="ECO:0000313" key="3">
    <source>
        <dbReference type="Proteomes" id="UP000005150"/>
    </source>
</evidence>
<dbReference type="EMBL" id="AGXV01000025">
    <property type="protein sequence ID" value="EIY64456.1"/>
    <property type="molecule type" value="Genomic_DNA"/>
</dbReference>
<protein>
    <recommendedName>
        <fullName evidence="4">Por secretion system C-terminal sorting domain-containing protein</fullName>
    </recommendedName>
</protein>
<comment type="caution">
    <text evidence="2">The sequence shown here is derived from an EMBL/GenBank/DDBJ whole genome shotgun (WGS) entry which is preliminary data.</text>
</comment>
<dbReference type="RefSeq" id="WP_007480041.1">
    <property type="nucleotide sequence ID" value="NZ_JH724307.1"/>
</dbReference>
<proteinExistence type="predicted"/>
<dbReference type="GeneID" id="93114674"/>
<keyword evidence="3" id="KW-1185">Reference proteome</keyword>
<feature type="chain" id="PRO_5003726926" description="Por secretion system C-terminal sorting domain-containing protein" evidence="1">
    <location>
        <begin position="19"/>
        <end position="464"/>
    </location>
</feature>
<organism evidence="2 3">
    <name type="scientific">Bacteroides salyersiae CL02T12C01</name>
    <dbReference type="NCBI Taxonomy" id="997887"/>
    <lineage>
        <taxon>Bacteria</taxon>
        <taxon>Pseudomonadati</taxon>
        <taxon>Bacteroidota</taxon>
        <taxon>Bacteroidia</taxon>
        <taxon>Bacteroidales</taxon>
        <taxon>Bacteroidaceae</taxon>
        <taxon>Bacteroides</taxon>
    </lineage>
</organism>
<name>I9T691_9BACE</name>
<dbReference type="OrthoDB" id="975384at2"/>
<gene>
    <name evidence="2" type="ORF">HMPREF1071_02101</name>
</gene>
<evidence type="ECO:0000313" key="2">
    <source>
        <dbReference type="EMBL" id="EIY64456.1"/>
    </source>
</evidence>
<keyword evidence="1" id="KW-0732">Signal</keyword>